<dbReference type="AlphaFoldDB" id="K5WIQ2"/>
<dbReference type="RefSeq" id="XP_007391572.1">
    <property type="nucleotide sequence ID" value="XM_007391510.1"/>
</dbReference>
<dbReference type="InParanoid" id="K5WIQ2"/>
<dbReference type="KEGG" id="pco:PHACADRAFT_85700"/>
<dbReference type="InterPro" id="IPR005162">
    <property type="entry name" value="Retrotrans_gag_dom"/>
</dbReference>
<dbReference type="GeneID" id="18920507"/>
<evidence type="ECO:0000259" key="1">
    <source>
        <dbReference type="Pfam" id="PF03732"/>
    </source>
</evidence>
<name>K5WIQ2_PHACS</name>
<evidence type="ECO:0000313" key="2">
    <source>
        <dbReference type="EMBL" id="EKM58989.1"/>
    </source>
</evidence>
<dbReference type="Pfam" id="PF03732">
    <property type="entry name" value="Retrotrans_gag"/>
    <property type="match status" value="1"/>
</dbReference>
<dbReference type="Proteomes" id="UP000008370">
    <property type="component" value="Unassembled WGS sequence"/>
</dbReference>
<reference evidence="2 3" key="1">
    <citation type="journal article" date="2012" name="BMC Genomics">
        <title>Comparative genomics of the white-rot fungi, Phanerochaete carnosa and P. chrysosporium, to elucidate the genetic basis of the distinct wood types they colonize.</title>
        <authorList>
            <person name="Suzuki H."/>
            <person name="MacDonald J."/>
            <person name="Syed K."/>
            <person name="Salamov A."/>
            <person name="Hori C."/>
            <person name="Aerts A."/>
            <person name="Henrissat B."/>
            <person name="Wiebenga A."/>
            <person name="vanKuyk P.A."/>
            <person name="Barry K."/>
            <person name="Lindquist E."/>
            <person name="LaButti K."/>
            <person name="Lapidus A."/>
            <person name="Lucas S."/>
            <person name="Coutinho P."/>
            <person name="Gong Y."/>
            <person name="Samejima M."/>
            <person name="Mahadevan R."/>
            <person name="Abou-Zaid M."/>
            <person name="de Vries R.P."/>
            <person name="Igarashi K."/>
            <person name="Yadav J.S."/>
            <person name="Grigoriev I.V."/>
            <person name="Master E.R."/>
        </authorList>
    </citation>
    <scope>NUCLEOTIDE SEQUENCE [LARGE SCALE GENOMIC DNA]</scope>
    <source>
        <strain evidence="2 3">HHB-10118-sp</strain>
    </source>
</reference>
<proteinExistence type="predicted"/>
<gene>
    <name evidence="2" type="ORF">PHACADRAFT_85700</name>
</gene>
<protein>
    <recommendedName>
        <fullName evidence="1">Retrotransposon gag domain-containing protein</fullName>
    </recommendedName>
</protein>
<dbReference type="HOGENOM" id="CLU_067604_0_0_1"/>
<feature type="domain" description="Retrotransposon gag" evidence="1">
    <location>
        <begin position="69"/>
        <end position="150"/>
    </location>
</feature>
<keyword evidence="3" id="KW-1185">Reference proteome</keyword>
<sequence>MVSVNQFIANANTCPAVTVTVSSFQYQSIIKKPSTFDGKSSEKARLFRSAFCVYVRAKKELFTQWDTNDAAVWAHPHIDDLAEGCTPFSLSWIEFVKQFSAKFEPVDAINEAKQKLILIKQGTKTLADYLLEFETWSKCTRWSEANLYDRLKTDMNSDYINQLFYFQTLAKDYITVETYGATIDLQKADLAANQGRLMTSCSSGFRNSNTMDINAALTADISASHFNNLFSDFRDPFSKLIVRRCKVCRSKGHKAEGSHKNTKCQHCGKPSHWKKLCFSCYIRQLAKSQSVRATLSTNPSSSIGTSQDSAADVAGLKDMIVLMQKQQAKLMAKISQSF</sequence>
<dbReference type="OrthoDB" id="2804393at2759"/>
<dbReference type="EMBL" id="JH930469">
    <property type="protein sequence ID" value="EKM58989.1"/>
    <property type="molecule type" value="Genomic_DNA"/>
</dbReference>
<organism evidence="2 3">
    <name type="scientific">Phanerochaete carnosa (strain HHB-10118-sp)</name>
    <name type="common">White-rot fungus</name>
    <name type="synonym">Peniophora carnosa</name>
    <dbReference type="NCBI Taxonomy" id="650164"/>
    <lineage>
        <taxon>Eukaryota</taxon>
        <taxon>Fungi</taxon>
        <taxon>Dikarya</taxon>
        <taxon>Basidiomycota</taxon>
        <taxon>Agaricomycotina</taxon>
        <taxon>Agaricomycetes</taxon>
        <taxon>Polyporales</taxon>
        <taxon>Phanerochaetaceae</taxon>
        <taxon>Phanerochaete</taxon>
    </lineage>
</organism>
<evidence type="ECO:0000313" key="3">
    <source>
        <dbReference type="Proteomes" id="UP000008370"/>
    </source>
</evidence>
<accession>K5WIQ2</accession>